<gene>
    <name evidence="2" type="ORF">B0H67DRAFT_499583</name>
</gene>
<proteinExistence type="predicted"/>
<evidence type="ECO:0000313" key="2">
    <source>
        <dbReference type="EMBL" id="KAK0704330.1"/>
    </source>
</evidence>
<dbReference type="AlphaFoldDB" id="A0AA40DIE1"/>
<protein>
    <submittedName>
        <fullName evidence="2">Uncharacterized protein</fullName>
    </submittedName>
</protein>
<dbReference type="EMBL" id="JAUKUA010000007">
    <property type="protein sequence ID" value="KAK0704330.1"/>
    <property type="molecule type" value="Genomic_DNA"/>
</dbReference>
<sequence>MAEMYARATRVVVWLGKDVQGGGNALEAIRAAAVRRAFGERPARRDKEAVRLLLERPWSERIWEVAAARNVVMRCGSIGIDGSAFCSGLKSLSEGAAESYSVHHIPTSSTKPAPGRGQEQSRRNRTGSLARHTFSRRAANMSTRTKTCRRAKKQTHGDAVIERAKRRGLETEVQRLPRLRA</sequence>
<feature type="region of interest" description="Disordered" evidence="1">
    <location>
        <begin position="101"/>
        <end position="158"/>
    </location>
</feature>
<reference evidence="2" key="1">
    <citation type="submission" date="2023-06" db="EMBL/GenBank/DDBJ databases">
        <title>Genome-scale phylogeny and comparative genomics of the fungal order Sordariales.</title>
        <authorList>
            <consortium name="Lawrence Berkeley National Laboratory"/>
            <person name="Hensen N."/>
            <person name="Bonometti L."/>
            <person name="Westerberg I."/>
            <person name="Brannstrom I.O."/>
            <person name="Guillou S."/>
            <person name="Cros-Aarteil S."/>
            <person name="Calhoun S."/>
            <person name="Haridas S."/>
            <person name="Kuo A."/>
            <person name="Mondo S."/>
            <person name="Pangilinan J."/>
            <person name="Riley R."/>
            <person name="Labutti K."/>
            <person name="Andreopoulos B."/>
            <person name="Lipzen A."/>
            <person name="Chen C."/>
            <person name="Yanf M."/>
            <person name="Daum C."/>
            <person name="Ng V."/>
            <person name="Clum A."/>
            <person name="Steindorff A."/>
            <person name="Ohm R."/>
            <person name="Martin F."/>
            <person name="Silar P."/>
            <person name="Natvig D."/>
            <person name="Lalanne C."/>
            <person name="Gautier V."/>
            <person name="Ament-Velasquez S.L."/>
            <person name="Kruys A."/>
            <person name="Hutchinson M.I."/>
            <person name="Powell A.J."/>
            <person name="Barry K."/>
            <person name="Miller A.N."/>
            <person name="Grigoriev I.V."/>
            <person name="Debuchy R."/>
            <person name="Gladieux P."/>
            <person name="Thoren M.H."/>
            <person name="Johannesson H."/>
        </authorList>
    </citation>
    <scope>NUCLEOTIDE SEQUENCE</scope>
    <source>
        <strain evidence="2">SMH4607-1</strain>
    </source>
</reference>
<evidence type="ECO:0000256" key="1">
    <source>
        <dbReference type="SAM" id="MobiDB-lite"/>
    </source>
</evidence>
<accession>A0AA40DIE1</accession>
<keyword evidence="3" id="KW-1185">Reference proteome</keyword>
<comment type="caution">
    <text evidence="2">The sequence shown here is derived from an EMBL/GenBank/DDBJ whole genome shotgun (WGS) entry which is preliminary data.</text>
</comment>
<organism evidence="2 3">
    <name type="scientific">Lasiosphaeris hirsuta</name>
    <dbReference type="NCBI Taxonomy" id="260670"/>
    <lineage>
        <taxon>Eukaryota</taxon>
        <taxon>Fungi</taxon>
        <taxon>Dikarya</taxon>
        <taxon>Ascomycota</taxon>
        <taxon>Pezizomycotina</taxon>
        <taxon>Sordariomycetes</taxon>
        <taxon>Sordariomycetidae</taxon>
        <taxon>Sordariales</taxon>
        <taxon>Lasiosphaeriaceae</taxon>
        <taxon>Lasiosphaeris</taxon>
    </lineage>
</organism>
<evidence type="ECO:0000313" key="3">
    <source>
        <dbReference type="Proteomes" id="UP001172102"/>
    </source>
</evidence>
<dbReference type="Proteomes" id="UP001172102">
    <property type="component" value="Unassembled WGS sequence"/>
</dbReference>
<name>A0AA40DIE1_9PEZI</name>